<reference evidence="1 2" key="1">
    <citation type="journal article" date="2016" name="Sci. Rep.">
        <title>The Dendrobium catenatum Lindl. genome sequence provides insights into polysaccharide synthase, floral development and adaptive evolution.</title>
        <authorList>
            <person name="Zhang G.Q."/>
            <person name="Xu Q."/>
            <person name="Bian C."/>
            <person name="Tsai W.C."/>
            <person name="Yeh C.M."/>
            <person name="Liu K.W."/>
            <person name="Yoshida K."/>
            <person name="Zhang L.S."/>
            <person name="Chang S.B."/>
            <person name="Chen F."/>
            <person name="Shi Y."/>
            <person name="Su Y.Y."/>
            <person name="Zhang Y.Q."/>
            <person name="Chen L.J."/>
            <person name="Yin Y."/>
            <person name="Lin M."/>
            <person name="Huang H."/>
            <person name="Deng H."/>
            <person name="Wang Z.W."/>
            <person name="Zhu S.L."/>
            <person name="Zhao X."/>
            <person name="Deng C."/>
            <person name="Niu S.C."/>
            <person name="Huang J."/>
            <person name="Wang M."/>
            <person name="Liu G.H."/>
            <person name="Yang H.J."/>
            <person name="Xiao X.J."/>
            <person name="Hsiao Y.Y."/>
            <person name="Wu W.L."/>
            <person name="Chen Y.Y."/>
            <person name="Mitsuda N."/>
            <person name="Ohme-Takagi M."/>
            <person name="Luo Y.B."/>
            <person name="Van de Peer Y."/>
            <person name="Liu Z.J."/>
        </authorList>
    </citation>
    <scope>NUCLEOTIDE SEQUENCE [LARGE SCALE GENOMIC DNA]</scope>
    <source>
        <tissue evidence="1">The whole plant</tissue>
    </source>
</reference>
<protein>
    <submittedName>
        <fullName evidence="1">Uncharacterized protein</fullName>
    </submittedName>
</protein>
<dbReference type="AlphaFoldDB" id="A0A2I0X0T6"/>
<name>A0A2I0X0T6_9ASPA</name>
<evidence type="ECO:0000313" key="2">
    <source>
        <dbReference type="Proteomes" id="UP000233837"/>
    </source>
</evidence>
<reference evidence="1 2" key="2">
    <citation type="journal article" date="2017" name="Nature">
        <title>The Apostasia genome and the evolution of orchids.</title>
        <authorList>
            <person name="Zhang G.Q."/>
            <person name="Liu K.W."/>
            <person name="Li Z."/>
            <person name="Lohaus R."/>
            <person name="Hsiao Y.Y."/>
            <person name="Niu S.C."/>
            <person name="Wang J.Y."/>
            <person name="Lin Y.C."/>
            <person name="Xu Q."/>
            <person name="Chen L.J."/>
            <person name="Yoshida K."/>
            <person name="Fujiwara S."/>
            <person name="Wang Z.W."/>
            <person name="Zhang Y.Q."/>
            <person name="Mitsuda N."/>
            <person name="Wang M."/>
            <person name="Liu G.H."/>
            <person name="Pecoraro L."/>
            <person name="Huang H.X."/>
            <person name="Xiao X.J."/>
            <person name="Lin M."/>
            <person name="Wu X.Y."/>
            <person name="Wu W.L."/>
            <person name="Chen Y.Y."/>
            <person name="Chang S.B."/>
            <person name="Sakamoto S."/>
            <person name="Ohme-Takagi M."/>
            <person name="Yagi M."/>
            <person name="Zeng S.J."/>
            <person name="Shen C.Y."/>
            <person name="Yeh C.M."/>
            <person name="Luo Y.B."/>
            <person name="Tsai W.C."/>
            <person name="Van de Peer Y."/>
            <person name="Liu Z.J."/>
        </authorList>
    </citation>
    <scope>NUCLEOTIDE SEQUENCE [LARGE SCALE GENOMIC DNA]</scope>
    <source>
        <tissue evidence="1">The whole plant</tissue>
    </source>
</reference>
<dbReference type="EMBL" id="KZ502235">
    <property type="protein sequence ID" value="PKU81538.1"/>
    <property type="molecule type" value="Genomic_DNA"/>
</dbReference>
<proteinExistence type="predicted"/>
<dbReference type="Proteomes" id="UP000233837">
    <property type="component" value="Unassembled WGS sequence"/>
</dbReference>
<keyword evidence="2" id="KW-1185">Reference proteome</keyword>
<evidence type="ECO:0000313" key="1">
    <source>
        <dbReference type="EMBL" id="PKU81538.1"/>
    </source>
</evidence>
<sequence>MLGFGCFALNFFSIQLYSAAALYTRVSWRYIVCMEKDKERSATTLKFPALRHY</sequence>
<organism evidence="1 2">
    <name type="scientific">Dendrobium catenatum</name>
    <dbReference type="NCBI Taxonomy" id="906689"/>
    <lineage>
        <taxon>Eukaryota</taxon>
        <taxon>Viridiplantae</taxon>
        <taxon>Streptophyta</taxon>
        <taxon>Embryophyta</taxon>
        <taxon>Tracheophyta</taxon>
        <taxon>Spermatophyta</taxon>
        <taxon>Magnoliopsida</taxon>
        <taxon>Liliopsida</taxon>
        <taxon>Asparagales</taxon>
        <taxon>Orchidaceae</taxon>
        <taxon>Epidendroideae</taxon>
        <taxon>Malaxideae</taxon>
        <taxon>Dendrobiinae</taxon>
        <taxon>Dendrobium</taxon>
    </lineage>
</organism>
<gene>
    <name evidence="1" type="ORF">MA16_Dca007645</name>
</gene>
<accession>A0A2I0X0T6</accession>